<organism evidence="2 3">
    <name type="scientific">Humisphaera borealis</name>
    <dbReference type="NCBI Taxonomy" id="2807512"/>
    <lineage>
        <taxon>Bacteria</taxon>
        <taxon>Pseudomonadati</taxon>
        <taxon>Planctomycetota</taxon>
        <taxon>Phycisphaerae</taxon>
        <taxon>Tepidisphaerales</taxon>
        <taxon>Tepidisphaeraceae</taxon>
        <taxon>Humisphaera</taxon>
    </lineage>
</organism>
<evidence type="ECO:0000313" key="2">
    <source>
        <dbReference type="EMBL" id="QOV90145.1"/>
    </source>
</evidence>
<protein>
    <submittedName>
        <fullName evidence="2">Uncharacterized protein</fullName>
    </submittedName>
</protein>
<dbReference type="AlphaFoldDB" id="A0A7M2WXC2"/>
<proteinExistence type="predicted"/>
<sequence length="474" mass="51737">MLQRTNLARLFLSVIACSVVLAPAAVLQAQSTPAFSGEFTSEKLRLTLAPAADGQSFSGTVTLGSKSFPVTAKANGNTLTGTFTSGGESFAFTATRNGDVVTFLTGRTTYTLSAAPAGRVAAPAAGARYVRMTRVNVPDLLCKQTASTVLIPSDWKLEGGIIWRQNVAYPTAVHGRIFNPKGTEQMGFYPSLLFNDGVRESAANNARIAGPEAMAAAAAGFPEGSMYMGNEVRRLNADPVAVLKEFALPRYRKDLAQARIIDVVNQPELAKLKFEALGSPQGAEVKAVRVRFAYDLNGVAMEEDFLCFWGSMPILPPIVSWGMEFQSFRAEKGKLDATMPLFQAINRSGKVDMKWFAGVLDVQAQMHRDGMQAIADAGRLSKYIAARSDEVNKMITEGYWKAQQSNDRIYDGISQSIRGTQRFTDPYDQRPIELPGGYDHAYMSPRGEVILTNDPLFNPGVEFKEDWKELPKAR</sequence>
<keyword evidence="3" id="KW-1185">Reference proteome</keyword>
<evidence type="ECO:0000313" key="3">
    <source>
        <dbReference type="Proteomes" id="UP000593765"/>
    </source>
</evidence>
<reference evidence="2 3" key="1">
    <citation type="submission" date="2020-10" db="EMBL/GenBank/DDBJ databases">
        <title>Wide distribution of Phycisphaera-like planctomycetes from WD2101 soil group in peatlands and genome analysis of the first cultivated representative.</title>
        <authorList>
            <person name="Dedysh S.N."/>
            <person name="Beletsky A.V."/>
            <person name="Ivanova A."/>
            <person name="Kulichevskaya I.S."/>
            <person name="Suzina N.E."/>
            <person name="Philippov D.A."/>
            <person name="Rakitin A.L."/>
            <person name="Mardanov A.V."/>
            <person name="Ravin N.V."/>
        </authorList>
    </citation>
    <scope>NUCLEOTIDE SEQUENCE [LARGE SCALE GENOMIC DNA]</scope>
    <source>
        <strain evidence="2 3">M1803</strain>
    </source>
</reference>
<dbReference type="KEGG" id="hbs:IPV69_01865"/>
<dbReference type="Proteomes" id="UP000593765">
    <property type="component" value="Chromosome"/>
</dbReference>
<feature type="signal peptide" evidence="1">
    <location>
        <begin position="1"/>
        <end position="24"/>
    </location>
</feature>
<gene>
    <name evidence="2" type="ORF">IPV69_01865</name>
</gene>
<dbReference type="RefSeq" id="WP_206293217.1">
    <property type="nucleotide sequence ID" value="NZ_CP063458.1"/>
</dbReference>
<accession>A0A7M2WXC2</accession>
<dbReference type="EMBL" id="CP063458">
    <property type="protein sequence ID" value="QOV90145.1"/>
    <property type="molecule type" value="Genomic_DNA"/>
</dbReference>
<name>A0A7M2WXC2_9BACT</name>
<feature type="chain" id="PRO_5034714474" evidence="1">
    <location>
        <begin position="25"/>
        <end position="474"/>
    </location>
</feature>
<evidence type="ECO:0000256" key="1">
    <source>
        <dbReference type="SAM" id="SignalP"/>
    </source>
</evidence>
<keyword evidence="1" id="KW-0732">Signal</keyword>